<name>D6RMN7_COPC7</name>
<dbReference type="OrthoDB" id="422106at2759"/>
<accession>D6RMN7</accession>
<feature type="compositionally biased region" description="Acidic residues" evidence="1">
    <location>
        <begin position="286"/>
        <end position="297"/>
    </location>
</feature>
<dbReference type="GO" id="GO:0000340">
    <property type="term" value="F:RNA 7-methylguanosine cap binding"/>
    <property type="evidence" value="ECO:0007669"/>
    <property type="project" value="InterPro"/>
</dbReference>
<evidence type="ECO:0000313" key="2">
    <source>
        <dbReference type="EMBL" id="EFI27639.1"/>
    </source>
</evidence>
<gene>
    <name evidence="2" type="ORF">CC1G_14565</name>
</gene>
<dbReference type="InterPro" id="IPR019416">
    <property type="entry name" value="NCBP3"/>
</dbReference>
<sequence length="463" mass="51018">MDIDADTIAPTTGFATEPEPTLLSYDETVPYEEQIQPENDPSSLANRIGKGKIYLLSEAAGSSSVKRRATSEVQDADEDMMDDDDPFFQDPNIRPNALFFTGQPIAYLPTTRIFAYATHFEAHPLGLEWVSDTTCVLVFSSKAEAKRAYAALQKTPGEETSVEDGCVTAKSIPVALWPPEERITRTLGIALNGKEGDAEATGNEEREKRKQGLAAPLRMRWATKDDVKKKGARKESEFYKKHGRLAGKELINGRDIPTLPGAANRKRRRDEMEEDDDAIRARLDRELDEFLAEEPDSEDGRAGKESASNPEDEGDAAVPDSPPSKMRSDYIADDGRTVIQKRGSSASGGMWSRGGGSSGRRSRGGRGRRRGGDDDMDIEPSHGLSLSERLQGSASGRWERGNSPGAPDRKRRRGGGGDRDRNDSPRPRRGDSERRRGGGRTEPRPKKTQQELDDELDAFLRQG</sequence>
<organism evidence="2 3">
    <name type="scientific">Coprinopsis cinerea (strain Okayama-7 / 130 / ATCC MYA-4618 / FGSC 9003)</name>
    <name type="common">Inky cap fungus</name>
    <name type="synonym">Hormographiella aspergillata</name>
    <dbReference type="NCBI Taxonomy" id="240176"/>
    <lineage>
        <taxon>Eukaryota</taxon>
        <taxon>Fungi</taxon>
        <taxon>Dikarya</taxon>
        <taxon>Basidiomycota</taxon>
        <taxon>Agaricomycotina</taxon>
        <taxon>Agaricomycetes</taxon>
        <taxon>Agaricomycetidae</taxon>
        <taxon>Agaricales</taxon>
        <taxon>Agaricineae</taxon>
        <taxon>Psathyrellaceae</taxon>
        <taxon>Coprinopsis</taxon>
    </lineage>
</organism>
<dbReference type="EMBL" id="AACS02000005">
    <property type="protein sequence ID" value="EFI27639.1"/>
    <property type="molecule type" value="Genomic_DNA"/>
</dbReference>
<feature type="region of interest" description="Disordered" evidence="1">
    <location>
        <begin position="1"/>
        <end position="21"/>
    </location>
</feature>
<dbReference type="InParanoid" id="D6RMN7"/>
<dbReference type="HOGENOM" id="CLU_057731_0_0_1"/>
<dbReference type="GeneID" id="9379956"/>
<feature type="compositionally biased region" description="Basic residues" evidence="1">
    <location>
        <begin position="360"/>
        <end position="369"/>
    </location>
</feature>
<dbReference type="GO" id="GO:0005634">
    <property type="term" value="C:nucleus"/>
    <property type="evidence" value="ECO:0007669"/>
    <property type="project" value="TreeGrafter"/>
</dbReference>
<dbReference type="Pfam" id="PF10309">
    <property type="entry name" value="NCBP3"/>
    <property type="match status" value="1"/>
</dbReference>
<evidence type="ECO:0008006" key="4">
    <source>
        <dbReference type="Google" id="ProtNLM"/>
    </source>
</evidence>
<evidence type="ECO:0000256" key="1">
    <source>
        <dbReference type="SAM" id="MobiDB-lite"/>
    </source>
</evidence>
<keyword evidence="3" id="KW-1185">Reference proteome</keyword>
<dbReference type="RefSeq" id="XP_002911133.1">
    <property type="nucleotide sequence ID" value="XM_002911087.1"/>
</dbReference>
<dbReference type="GO" id="GO:0003729">
    <property type="term" value="F:mRNA binding"/>
    <property type="evidence" value="ECO:0007669"/>
    <property type="project" value="InterPro"/>
</dbReference>
<dbReference type="KEGG" id="cci:CC1G_14565"/>
<feature type="region of interest" description="Disordered" evidence="1">
    <location>
        <begin position="249"/>
        <end position="463"/>
    </location>
</feature>
<reference evidence="2 3" key="1">
    <citation type="journal article" date="2010" name="Proc. Natl. Acad. Sci. U.S.A.">
        <title>Insights into evolution of multicellular fungi from the assembled chromosomes of the mushroom Coprinopsis cinerea (Coprinus cinereus).</title>
        <authorList>
            <person name="Stajich J.E."/>
            <person name="Wilke S.K."/>
            <person name="Ahren D."/>
            <person name="Au C.H."/>
            <person name="Birren B.W."/>
            <person name="Borodovsky M."/>
            <person name="Burns C."/>
            <person name="Canback B."/>
            <person name="Casselton L.A."/>
            <person name="Cheng C.K."/>
            <person name="Deng J."/>
            <person name="Dietrich F.S."/>
            <person name="Fargo D.C."/>
            <person name="Farman M.L."/>
            <person name="Gathman A.C."/>
            <person name="Goldberg J."/>
            <person name="Guigo R."/>
            <person name="Hoegger P.J."/>
            <person name="Hooker J.B."/>
            <person name="Huggins A."/>
            <person name="James T.Y."/>
            <person name="Kamada T."/>
            <person name="Kilaru S."/>
            <person name="Kodira C."/>
            <person name="Kues U."/>
            <person name="Kupfer D."/>
            <person name="Kwan H.S."/>
            <person name="Lomsadze A."/>
            <person name="Li W."/>
            <person name="Lilly W.W."/>
            <person name="Ma L.J."/>
            <person name="Mackey A.J."/>
            <person name="Manning G."/>
            <person name="Martin F."/>
            <person name="Muraguchi H."/>
            <person name="Natvig D.O."/>
            <person name="Palmerini H."/>
            <person name="Ramesh M.A."/>
            <person name="Rehmeyer C.J."/>
            <person name="Roe B.A."/>
            <person name="Shenoy N."/>
            <person name="Stanke M."/>
            <person name="Ter-Hovhannisyan V."/>
            <person name="Tunlid A."/>
            <person name="Velagapudi R."/>
            <person name="Vision T.J."/>
            <person name="Zeng Q."/>
            <person name="Zolan M.E."/>
            <person name="Pukkila P.J."/>
        </authorList>
    </citation>
    <scope>NUCLEOTIDE SEQUENCE [LARGE SCALE GENOMIC DNA]</scope>
    <source>
        <strain evidence="3">Okayama-7 / 130 / ATCC MYA-4618 / FGSC 9003</strain>
    </source>
</reference>
<dbReference type="eggNOG" id="ENOG502SF3Z">
    <property type="taxonomic scope" value="Eukaryota"/>
</dbReference>
<feature type="compositionally biased region" description="Basic and acidic residues" evidence="1">
    <location>
        <begin position="415"/>
        <end position="450"/>
    </location>
</feature>
<protein>
    <recommendedName>
        <fullName evidence="4">Chromatin target of PRMT1 protein C-terminal domain-containing protein</fullName>
    </recommendedName>
</protein>
<dbReference type="Proteomes" id="UP000001861">
    <property type="component" value="Unassembled WGS sequence"/>
</dbReference>
<dbReference type="PANTHER" id="PTHR16291:SF0">
    <property type="entry name" value="NUCLEAR CAP-BINDING PROTEIN SUBUNIT 3"/>
    <property type="match status" value="1"/>
</dbReference>
<dbReference type="OMA" id="GVIRMRW"/>
<dbReference type="AlphaFoldDB" id="D6RMN7"/>
<dbReference type="VEuPathDB" id="FungiDB:CC1G_14565"/>
<dbReference type="PANTHER" id="PTHR16291">
    <property type="entry name" value="NUCLEAR CAP-BINDING PROTEIN SUBUNIT 3"/>
    <property type="match status" value="1"/>
</dbReference>
<feature type="compositionally biased region" description="Basic and acidic residues" evidence="1">
    <location>
        <begin position="326"/>
        <end position="336"/>
    </location>
</feature>
<proteinExistence type="predicted"/>
<evidence type="ECO:0000313" key="3">
    <source>
        <dbReference type="Proteomes" id="UP000001861"/>
    </source>
</evidence>
<comment type="caution">
    <text evidence="2">The sequence shown here is derived from an EMBL/GenBank/DDBJ whole genome shotgun (WGS) entry which is preliminary data.</text>
</comment>